<dbReference type="EMBL" id="VLKE01000001">
    <property type="protein sequence ID" value="TWH69169.1"/>
    <property type="molecule type" value="Genomic_DNA"/>
</dbReference>
<evidence type="ECO:0000256" key="1">
    <source>
        <dbReference type="SAM" id="MobiDB-lite"/>
    </source>
</evidence>
<evidence type="ECO:0000313" key="2">
    <source>
        <dbReference type="EMBL" id="TWH69169.1"/>
    </source>
</evidence>
<dbReference type="RefSeq" id="WP_246140785.1">
    <property type="nucleotide sequence ID" value="NZ_VLKE01000001.1"/>
</dbReference>
<evidence type="ECO:0000313" key="3">
    <source>
        <dbReference type="Proteomes" id="UP000319825"/>
    </source>
</evidence>
<proteinExistence type="predicted"/>
<feature type="region of interest" description="Disordered" evidence="1">
    <location>
        <begin position="30"/>
        <end position="51"/>
    </location>
</feature>
<sequence length="51" mass="5575">MTVVELRPVDRELFRALLARQAATVTVVTAPGSAGGRGWPPLPRWRAPPPR</sequence>
<gene>
    <name evidence="2" type="ORF">JD77_04176</name>
</gene>
<comment type="caution">
    <text evidence="2">The sequence shown here is derived from an EMBL/GenBank/DDBJ whole genome shotgun (WGS) entry which is preliminary data.</text>
</comment>
<accession>A0A562IDT6</accession>
<dbReference type="Proteomes" id="UP000319825">
    <property type="component" value="Unassembled WGS sequence"/>
</dbReference>
<protein>
    <submittedName>
        <fullName evidence="2">Uncharacterized protein</fullName>
    </submittedName>
</protein>
<keyword evidence="3" id="KW-1185">Reference proteome</keyword>
<feature type="compositionally biased region" description="Pro residues" evidence="1">
    <location>
        <begin position="40"/>
        <end position="51"/>
    </location>
</feature>
<reference evidence="2 3" key="1">
    <citation type="submission" date="2019-07" db="EMBL/GenBank/DDBJ databases">
        <title>R&amp;d 2014.</title>
        <authorList>
            <person name="Klenk H.-P."/>
        </authorList>
    </citation>
    <scope>NUCLEOTIDE SEQUENCE [LARGE SCALE GENOMIC DNA]</scope>
    <source>
        <strain evidence="2 3">DSM 43868</strain>
    </source>
</reference>
<organism evidence="2 3">
    <name type="scientific">Micromonospora olivasterospora</name>
    <dbReference type="NCBI Taxonomy" id="1880"/>
    <lineage>
        <taxon>Bacteria</taxon>
        <taxon>Bacillati</taxon>
        <taxon>Actinomycetota</taxon>
        <taxon>Actinomycetes</taxon>
        <taxon>Micromonosporales</taxon>
        <taxon>Micromonosporaceae</taxon>
        <taxon>Micromonospora</taxon>
    </lineage>
</organism>
<name>A0A562IDT6_MICOL</name>
<dbReference type="AlphaFoldDB" id="A0A562IDT6"/>